<evidence type="ECO:0000313" key="6">
    <source>
        <dbReference type="RefSeq" id="XP_030077439.1"/>
    </source>
</evidence>
<sequence>MINKGARSPQHHRHLSESYDDKRDRRLVTHEILRSRVNVTSCRHVGKSVNKDHTSQAGSPRQKEFFKRRNLSTDDEGRKIRFLGRTLNPPSHEDILRDTAERRFHGPTVVKKLSWDSSKPLFCYPHALRTLNNISRSFNVHSSGTSNMELVAKGGLKRDRGTQTLNESSLSGIRVMRNSSQQTDSGTAVLDKEIFQLSEYLKEALHRERKLKQKLVVLQELLAVLVQAAEKSWKVQVSEDKLKSRVGALERQLRASSQSSGKAGAKKLLREMEDQKQEYEQKAKDSLQKILEEKGSTEQELQNAQRTLAVTEGECSLWKKEYEIFKKAWSDLIARHTELQNELYILQSKLECVDTQDIQLQKLQACLHNLEREQTDLQTRLDTSQEDNELQKEQLCSMKDKWRIAEKQKLALELTINQLKNEIFTMRNQLPLQKDEVDEKHRAELQKVTSQLALKEKECTELHSELEALSDEYFSCQTKLRQCRDQLKSHQGRRTNRRSCWCCWVPFLVVAIATALAAFLTNLDTMVHGGPKKFTPF</sequence>
<dbReference type="KEGG" id="muo:115482033"/>
<keyword evidence="3" id="KW-0812">Transmembrane</keyword>
<dbReference type="RefSeq" id="XP_030077438.1">
    <property type="nucleotide sequence ID" value="XM_030221578.1"/>
</dbReference>
<dbReference type="GeneID" id="115482033"/>
<dbReference type="Gene3D" id="1.10.287.1490">
    <property type="match status" value="1"/>
</dbReference>
<feature type="transmembrane region" description="Helical" evidence="3">
    <location>
        <begin position="504"/>
        <end position="523"/>
    </location>
</feature>
<dbReference type="PANTHER" id="PTHR15715:SF21">
    <property type="entry name" value="TRAF3-INTERACTING JNK-ACTIVATING MODULATOR"/>
    <property type="match status" value="1"/>
</dbReference>
<dbReference type="RefSeq" id="XP_030077440.1">
    <property type="nucleotide sequence ID" value="XM_030221580.1"/>
</dbReference>
<organism evidence="4 7">
    <name type="scientific">Microcaecilia unicolor</name>
    <dbReference type="NCBI Taxonomy" id="1415580"/>
    <lineage>
        <taxon>Eukaryota</taxon>
        <taxon>Metazoa</taxon>
        <taxon>Chordata</taxon>
        <taxon>Craniata</taxon>
        <taxon>Vertebrata</taxon>
        <taxon>Euteleostomi</taxon>
        <taxon>Amphibia</taxon>
        <taxon>Gymnophiona</taxon>
        <taxon>Siphonopidae</taxon>
        <taxon>Microcaecilia</taxon>
    </lineage>
</organism>
<evidence type="ECO:0000313" key="4">
    <source>
        <dbReference type="Proteomes" id="UP000515156"/>
    </source>
</evidence>
<keyword evidence="3" id="KW-1133">Transmembrane helix</keyword>
<evidence type="ECO:0000313" key="7">
    <source>
        <dbReference type="RefSeq" id="XP_030077440.1"/>
    </source>
</evidence>
<proteinExistence type="predicted"/>
<dbReference type="OrthoDB" id="8886722at2759"/>
<keyword evidence="4" id="KW-1185">Reference proteome</keyword>
<evidence type="ECO:0000313" key="5">
    <source>
        <dbReference type="RefSeq" id="XP_030077438.1"/>
    </source>
</evidence>
<dbReference type="InterPro" id="IPR051176">
    <property type="entry name" value="Cent_Immune-Sig_Mod"/>
</dbReference>
<evidence type="ECO:0000256" key="2">
    <source>
        <dbReference type="SAM" id="MobiDB-lite"/>
    </source>
</evidence>
<dbReference type="CDD" id="cd21912">
    <property type="entry name" value="CC1_T3JAM"/>
    <property type="match status" value="1"/>
</dbReference>
<reference evidence="5 6" key="1">
    <citation type="submission" date="2025-04" db="UniProtKB">
        <authorList>
            <consortium name="RefSeq"/>
        </authorList>
    </citation>
    <scope>IDENTIFICATION</scope>
</reference>
<dbReference type="PANTHER" id="PTHR15715">
    <property type="entry name" value="CENTROSOMAL PROTEIN OF 170 KDA"/>
    <property type="match status" value="1"/>
</dbReference>
<feature type="coiled-coil region" evidence="1">
    <location>
        <begin position="353"/>
        <end position="472"/>
    </location>
</feature>
<evidence type="ECO:0000256" key="1">
    <source>
        <dbReference type="SAM" id="Coils"/>
    </source>
</evidence>
<keyword evidence="3" id="KW-0472">Membrane</keyword>
<feature type="region of interest" description="Disordered" evidence="2">
    <location>
        <begin position="46"/>
        <end position="67"/>
    </location>
</feature>
<dbReference type="Proteomes" id="UP000515156">
    <property type="component" value="Chromosome 12"/>
</dbReference>
<name>A0A6P7ZVW6_9AMPH</name>
<dbReference type="RefSeq" id="XP_030077439.1">
    <property type="nucleotide sequence ID" value="XM_030221579.1"/>
</dbReference>
<gene>
    <name evidence="5 6 7" type="primary">TRAF3IP3</name>
</gene>
<keyword evidence="1" id="KW-0175">Coiled coil</keyword>
<evidence type="ECO:0000256" key="3">
    <source>
        <dbReference type="SAM" id="Phobius"/>
    </source>
</evidence>
<feature type="coiled-coil region" evidence="1">
    <location>
        <begin position="262"/>
        <end position="314"/>
    </location>
</feature>
<feature type="region of interest" description="Disordered" evidence="2">
    <location>
        <begin position="1"/>
        <end position="22"/>
    </location>
</feature>
<dbReference type="CTD" id="80342"/>
<protein>
    <submittedName>
        <fullName evidence="5 6">TRAF3-interacting JNK-activating modulator</fullName>
    </submittedName>
</protein>
<dbReference type="AlphaFoldDB" id="A0A6P7ZVW6"/>
<accession>A0A6P7ZVW6</accession>